<feature type="binding site" evidence="2">
    <location>
        <position position="203"/>
    </location>
    <ligand>
        <name>substrate</name>
    </ligand>
</feature>
<dbReference type="PATRIC" id="fig|552518.3.peg.2920"/>
<protein>
    <recommendedName>
        <fullName evidence="2">Isoprenyl transferase</fullName>
        <ecNumber evidence="2">2.5.1.-</ecNumber>
    </recommendedName>
</protein>
<dbReference type="RefSeq" id="WP_045776646.1">
    <property type="nucleotide sequence ID" value="NZ_LAJY01000442.1"/>
</dbReference>
<dbReference type="NCBIfam" id="NF011405">
    <property type="entry name" value="PRK14830.1"/>
    <property type="match status" value="1"/>
</dbReference>
<dbReference type="CDD" id="cd00475">
    <property type="entry name" value="Cis_IPPS"/>
    <property type="match status" value="1"/>
</dbReference>
<dbReference type="OrthoDB" id="4191603at2"/>
<feature type="active site" description="Proton acceptor" evidence="2">
    <location>
        <position position="83"/>
    </location>
</feature>
<feature type="binding site" evidence="2">
    <location>
        <begin position="36"/>
        <end position="39"/>
    </location>
    <ligand>
        <name>substrate</name>
    </ligand>
</feature>
<dbReference type="Proteomes" id="UP000033774">
    <property type="component" value="Unassembled WGS sequence"/>
</dbReference>
<feature type="active site" evidence="2">
    <location>
        <position position="35"/>
    </location>
</feature>
<comment type="function">
    <text evidence="2">Catalyzes the condensation of isopentenyl diphosphate (IPP) with allylic pyrophosphates generating different type of terpenoids.</text>
</comment>
<dbReference type="Pfam" id="PF01255">
    <property type="entry name" value="Prenyltransf"/>
    <property type="match status" value="1"/>
</dbReference>
<reference evidence="3 4" key="1">
    <citation type="submission" date="2015-03" db="EMBL/GenBank/DDBJ databases">
        <title>Draft genome sequence of Elstera litoralis.</title>
        <authorList>
            <person name="Rahalkar M.C."/>
            <person name="Dhakephalkar P.K."/>
            <person name="Pore S.D."/>
            <person name="Arora P."/>
            <person name="Kapse N.G."/>
            <person name="Pandit P.S."/>
        </authorList>
    </citation>
    <scope>NUCLEOTIDE SEQUENCE [LARGE SCALE GENOMIC DNA]</scope>
    <source>
        <strain evidence="3 4">Dia-1</strain>
    </source>
</reference>
<accession>A0A0F3IPZ9</accession>
<comment type="caution">
    <text evidence="3">The sequence shown here is derived from an EMBL/GenBank/DDBJ whole genome shotgun (WGS) entry which is preliminary data.</text>
</comment>
<comment type="subunit">
    <text evidence="2">Homodimer.</text>
</comment>
<dbReference type="PANTHER" id="PTHR10291:SF0">
    <property type="entry name" value="DEHYDRODOLICHYL DIPHOSPHATE SYNTHASE 2"/>
    <property type="match status" value="1"/>
</dbReference>
<keyword evidence="2" id="KW-0460">Magnesium</keyword>
<keyword evidence="4" id="KW-1185">Reference proteome</keyword>
<feature type="binding site" evidence="2">
    <location>
        <position position="84"/>
    </location>
    <ligand>
        <name>substrate</name>
    </ligand>
</feature>
<evidence type="ECO:0000313" key="3">
    <source>
        <dbReference type="EMBL" id="KJV08806.1"/>
    </source>
</evidence>
<dbReference type="GO" id="GO:0016094">
    <property type="term" value="P:polyprenol biosynthetic process"/>
    <property type="evidence" value="ECO:0007669"/>
    <property type="project" value="TreeGrafter"/>
</dbReference>
<keyword evidence="1 2" id="KW-0808">Transferase</keyword>
<dbReference type="EMBL" id="LAJY01000442">
    <property type="protein sequence ID" value="KJV08806.1"/>
    <property type="molecule type" value="Genomic_DNA"/>
</dbReference>
<feature type="binding site" evidence="2">
    <location>
        <position position="40"/>
    </location>
    <ligand>
        <name>substrate</name>
    </ligand>
</feature>
<dbReference type="GO" id="GO:0045547">
    <property type="term" value="F:ditrans,polycis-polyprenyl diphosphate synthase [(2E,6E)-farnesyl diphosphate specific] activity"/>
    <property type="evidence" value="ECO:0007669"/>
    <property type="project" value="TreeGrafter"/>
</dbReference>
<feature type="binding site" evidence="2">
    <location>
        <begin position="209"/>
        <end position="211"/>
    </location>
    <ligand>
        <name>substrate</name>
    </ligand>
</feature>
<proteinExistence type="inferred from homology"/>
<dbReference type="InterPro" id="IPR001441">
    <property type="entry name" value="UPP_synth-like"/>
</dbReference>
<evidence type="ECO:0000256" key="1">
    <source>
        <dbReference type="ARBA" id="ARBA00022679"/>
    </source>
</evidence>
<dbReference type="Gene3D" id="3.40.1180.10">
    <property type="entry name" value="Decaprenyl diphosphate synthase-like"/>
    <property type="match status" value="1"/>
</dbReference>
<keyword evidence="2" id="KW-0479">Metal-binding</keyword>
<evidence type="ECO:0000313" key="4">
    <source>
        <dbReference type="Proteomes" id="UP000033774"/>
    </source>
</evidence>
<feature type="binding site" evidence="2">
    <location>
        <position position="86"/>
    </location>
    <ligand>
        <name>substrate</name>
    </ligand>
</feature>
<sequence>MTGIPSDLAPPAHQAVLAAGLDPAALPRHLAIIMDGNGRWARARGLPRIAGHRKGADAVRELVTHCAEFGIPYLTLYSFSSENWKRPLAEVEGLMGLLRRYLQSEIDTLHRQNIRFRVIGTRERLSDDIQKLIAASEEKTAQNSGLTLVLALSYGAREELVQAAQRLACAVRAGSLAPEAITEAMISQHLTTADMPDPDVVLRTSGEQRLSNFMLWQAAYAEFIFVDTLWPDFDKTALITALRAYGRRDRRFGGVDG</sequence>
<comment type="cofactor">
    <cofactor evidence="2">
        <name>Mg(2+)</name>
        <dbReference type="ChEBI" id="CHEBI:18420"/>
    </cofactor>
    <text evidence="2">Binds 2 magnesium ions per subunit.</text>
</comment>
<dbReference type="SUPFAM" id="SSF64005">
    <property type="entry name" value="Undecaprenyl diphosphate synthase"/>
    <property type="match status" value="1"/>
</dbReference>
<dbReference type="HAMAP" id="MF_01139">
    <property type="entry name" value="ISPT"/>
    <property type="match status" value="1"/>
</dbReference>
<gene>
    <name evidence="3" type="ORF">VZ95_15400</name>
</gene>
<dbReference type="NCBIfam" id="TIGR00055">
    <property type="entry name" value="uppS"/>
    <property type="match status" value="1"/>
</dbReference>
<name>A0A0F3IPZ9_9PROT</name>
<feature type="binding site" evidence="2">
    <location>
        <position position="48"/>
    </location>
    <ligand>
        <name>substrate</name>
    </ligand>
</feature>
<dbReference type="NCBIfam" id="NF011408">
    <property type="entry name" value="PRK14834.1"/>
    <property type="match status" value="1"/>
</dbReference>
<dbReference type="InterPro" id="IPR018520">
    <property type="entry name" value="UPP_synth-like_CS"/>
</dbReference>
<comment type="similarity">
    <text evidence="2">Belongs to the UPP synthase family.</text>
</comment>
<dbReference type="InterPro" id="IPR036424">
    <property type="entry name" value="UPP_synth-like_sf"/>
</dbReference>
<feature type="binding site" evidence="2">
    <location>
        <position position="222"/>
    </location>
    <ligand>
        <name>Mg(2+)</name>
        <dbReference type="ChEBI" id="CHEBI:18420"/>
    </ligand>
</feature>
<dbReference type="PROSITE" id="PS01066">
    <property type="entry name" value="UPP_SYNTHASE"/>
    <property type="match status" value="1"/>
</dbReference>
<organism evidence="3 4">
    <name type="scientific">Elstera litoralis</name>
    <dbReference type="NCBI Taxonomy" id="552518"/>
    <lineage>
        <taxon>Bacteria</taxon>
        <taxon>Pseudomonadati</taxon>
        <taxon>Pseudomonadota</taxon>
        <taxon>Alphaproteobacteria</taxon>
        <taxon>Rhodospirillales</taxon>
        <taxon>Rhodospirillaceae</taxon>
        <taxon>Elstera</taxon>
    </lineage>
</organism>
<dbReference type="PANTHER" id="PTHR10291">
    <property type="entry name" value="DEHYDRODOLICHYL DIPHOSPHATE SYNTHASE FAMILY MEMBER"/>
    <property type="match status" value="1"/>
</dbReference>
<dbReference type="FunFam" id="3.40.1180.10:FF:000001">
    <property type="entry name" value="(2E,6E)-farnesyl-diphosphate-specific ditrans,polycis-undecaprenyl-diphosphate synthase"/>
    <property type="match status" value="1"/>
</dbReference>
<feature type="binding site" evidence="2">
    <location>
        <begin position="80"/>
        <end position="82"/>
    </location>
    <ligand>
        <name>substrate</name>
    </ligand>
</feature>
<dbReference type="AlphaFoldDB" id="A0A0F3IPZ9"/>
<evidence type="ECO:0000256" key="2">
    <source>
        <dbReference type="HAMAP-Rule" id="MF_01139"/>
    </source>
</evidence>
<feature type="binding site" evidence="2">
    <location>
        <position position="35"/>
    </location>
    <ligand>
        <name>Mg(2+)</name>
        <dbReference type="ChEBI" id="CHEBI:18420"/>
    </ligand>
</feature>
<dbReference type="GO" id="GO:0000287">
    <property type="term" value="F:magnesium ion binding"/>
    <property type="evidence" value="ECO:0007669"/>
    <property type="project" value="UniProtKB-UniRule"/>
</dbReference>
<feature type="binding site" evidence="2">
    <location>
        <position position="52"/>
    </location>
    <ligand>
        <name>substrate</name>
    </ligand>
</feature>
<dbReference type="EC" id="2.5.1.-" evidence="2"/>